<dbReference type="RefSeq" id="WP_350262577.1">
    <property type="nucleotide sequence ID" value="NZ_CP158294.1"/>
</dbReference>
<dbReference type="AlphaFoldDB" id="A0AAU7U2Y6"/>
<dbReference type="SUPFAM" id="SSF49354">
    <property type="entry name" value="PapD-like"/>
    <property type="match status" value="1"/>
</dbReference>
<evidence type="ECO:0000259" key="7">
    <source>
        <dbReference type="Pfam" id="PF00345"/>
    </source>
</evidence>
<reference evidence="9" key="1">
    <citation type="submission" date="2024-06" db="EMBL/GenBank/DDBJ databases">
        <title>Multiomics insights into the TNT degradation mechanism by Pantoea sp. BJ2 isolated from an ammunition destruction site.</title>
        <authorList>
            <person name="Luo J."/>
        </authorList>
    </citation>
    <scope>NUCLEOTIDE SEQUENCE</scope>
    <source>
        <strain evidence="9">BJ2</strain>
        <plasmid evidence="9">plasmindB</plasmid>
    </source>
</reference>
<gene>
    <name evidence="9" type="ORF">AAF463_24755</name>
</gene>
<comment type="subcellular location">
    <subcellularLocation>
        <location evidence="1">Periplasm</location>
    </subcellularLocation>
</comment>
<feature type="domain" description="Pili assembly chaperone C-terminal" evidence="8">
    <location>
        <begin position="181"/>
        <end position="248"/>
    </location>
</feature>
<evidence type="ECO:0000256" key="6">
    <source>
        <dbReference type="SAM" id="SignalP"/>
    </source>
</evidence>
<evidence type="ECO:0000259" key="8">
    <source>
        <dbReference type="Pfam" id="PF02753"/>
    </source>
</evidence>
<proteinExistence type="inferred from homology"/>
<name>A0AAU7U2Y6_9GAMM</name>
<dbReference type="PRINTS" id="PR00969">
    <property type="entry name" value="CHAPERONPILI"/>
</dbReference>
<comment type="similarity">
    <text evidence="2">Belongs to the periplasmic pilus chaperone family.</text>
</comment>
<dbReference type="InterPro" id="IPR001829">
    <property type="entry name" value="Pili_assmbl_chaperone_bac"/>
</dbReference>
<feature type="domain" description="Pili assembly chaperone N-terminal" evidence="7">
    <location>
        <begin position="27"/>
        <end position="159"/>
    </location>
</feature>
<keyword evidence="4" id="KW-0574">Periplasm</keyword>
<geneLocation type="plasmid" evidence="9">
    <name>plasmindB</name>
</geneLocation>
<evidence type="ECO:0000256" key="3">
    <source>
        <dbReference type="ARBA" id="ARBA00022729"/>
    </source>
</evidence>
<dbReference type="SUPFAM" id="SSF49584">
    <property type="entry name" value="Periplasmic chaperone C-domain"/>
    <property type="match status" value="1"/>
</dbReference>
<keyword evidence="9" id="KW-0614">Plasmid</keyword>
<keyword evidence="3 6" id="KW-0732">Signal</keyword>
<evidence type="ECO:0000256" key="2">
    <source>
        <dbReference type="ARBA" id="ARBA00007399"/>
    </source>
</evidence>
<dbReference type="GO" id="GO:0030288">
    <property type="term" value="C:outer membrane-bounded periplasmic space"/>
    <property type="evidence" value="ECO:0007669"/>
    <property type="project" value="InterPro"/>
</dbReference>
<feature type="signal peptide" evidence="6">
    <location>
        <begin position="1"/>
        <end position="24"/>
    </location>
</feature>
<dbReference type="Gene3D" id="2.60.40.10">
    <property type="entry name" value="Immunoglobulins"/>
    <property type="match status" value="2"/>
</dbReference>
<sequence length="255" mass="28539">MLKSFSLKLVSGLCIFLYTLSVNAMVTYDTTRVIYDERGEVKSVSFLANNTLSTLAVEKKVKPQPFLVQAKMLSSSLFKKNTGSNELPFFISAPLQVIQPGMGGTFTFYKRESSRLPEDRESLFWVSLKQKPQLDSNKKNQLAIDVTTEMKFFYRPKNIKGSAVEAVKNLVVTRSPGKLVIKNLSAFYVNFFELNIGNDALFSLKNGLSPEMIEREAMIAPFDQMTVNLRPGQRGPVTWRAINDLGSVVGPFTSP</sequence>
<dbReference type="EMBL" id="CP158294">
    <property type="protein sequence ID" value="XBV47536.1"/>
    <property type="molecule type" value="Genomic_DNA"/>
</dbReference>
<evidence type="ECO:0000313" key="9">
    <source>
        <dbReference type="EMBL" id="XBV47536.1"/>
    </source>
</evidence>
<dbReference type="InterPro" id="IPR036316">
    <property type="entry name" value="Pili_assmbl_chap_C_dom_sf"/>
</dbReference>
<dbReference type="PANTHER" id="PTHR30251">
    <property type="entry name" value="PILUS ASSEMBLY CHAPERONE"/>
    <property type="match status" value="1"/>
</dbReference>
<dbReference type="GO" id="GO:0071555">
    <property type="term" value="P:cell wall organization"/>
    <property type="evidence" value="ECO:0007669"/>
    <property type="project" value="InterPro"/>
</dbReference>
<organism evidence="9">
    <name type="scientific">Pantoea sp. BJ2</name>
    <dbReference type="NCBI Taxonomy" id="3141322"/>
    <lineage>
        <taxon>Bacteria</taxon>
        <taxon>Pseudomonadati</taxon>
        <taxon>Pseudomonadota</taxon>
        <taxon>Gammaproteobacteria</taxon>
        <taxon>Enterobacterales</taxon>
        <taxon>Erwiniaceae</taxon>
        <taxon>Pantoea</taxon>
    </lineage>
</organism>
<dbReference type="InterPro" id="IPR013783">
    <property type="entry name" value="Ig-like_fold"/>
</dbReference>
<dbReference type="Pfam" id="PF00345">
    <property type="entry name" value="PapD_N"/>
    <property type="match status" value="1"/>
</dbReference>
<dbReference type="InterPro" id="IPR008962">
    <property type="entry name" value="PapD-like_sf"/>
</dbReference>
<dbReference type="PANTHER" id="PTHR30251:SF2">
    <property type="entry name" value="FIMBRIAL CHAPERONE YADV-RELATED"/>
    <property type="match status" value="1"/>
</dbReference>
<accession>A0AAU7U2Y6</accession>
<protein>
    <submittedName>
        <fullName evidence="9">Molecular chaperone</fullName>
    </submittedName>
</protein>
<dbReference type="InterPro" id="IPR050643">
    <property type="entry name" value="Periplasmic_pilus_chap"/>
</dbReference>
<dbReference type="InterPro" id="IPR016148">
    <property type="entry name" value="Pili_assmbl_chaperone_C"/>
</dbReference>
<dbReference type="InterPro" id="IPR016147">
    <property type="entry name" value="Pili_assmbl_chaperone_N"/>
</dbReference>
<dbReference type="Pfam" id="PF02753">
    <property type="entry name" value="PapD_C"/>
    <property type="match status" value="1"/>
</dbReference>
<evidence type="ECO:0000256" key="5">
    <source>
        <dbReference type="ARBA" id="ARBA00023186"/>
    </source>
</evidence>
<evidence type="ECO:0000256" key="1">
    <source>
        <dbReference type="ARBA" id="ARBA00004418"/>
    </source>
</evidence>
<keyword evidence="5" id="KW-0143">Chaperone</keyword>
<evidence type="ECO:0000256" key="4">
    <source>
        <dbReference type="ARBA" id="ARBA00022764"/>
    </source>
</evidence>
<feature type="chain" id="PRO_5043772940" evidence="6">
    <location>
        <begin position="25"/>
        <end position="255"/>
    </location>
</feature>